<reference evidence="2 3" key="2">
    <citation type="submission" date="2019-08" db="EMBL/GenBank/DDBJ databases">
        <authorList>
            <person name="Henke P."/>
        </authorList>
    </citation>
    <scope>NUCLEOTIDE SEQUENCE [LARGE SCALE GENOMIC DNA]</scope>
    <source>
        <strain evidence="2">Phe10_nw2017</strain>
    </source>
</reference>
<feature type="transmembrane region" description="Helical" evidence="1">
    <location>
        <begin position="7"/>
        <end position="28"/>
    </location>
</feature>
<proteinExistence type="predicted"/>
<dbReference type="AlphaFoldDB" id="A0A5C6M1B3"/>
<dbReference type="EMBL" id="SRHE01000620">
    <property type="protein sequence ID" value="TWW08530.1"/>
    <property type="molecule type" value="Genomic_DNA"/>
</dbReference>
<protein>
    <submittedName>
        <fullName evidence="2">Uncharacterized protein</fullName>
    </submittedName>
</protein>
<gene>
    <name evidence="2" type="ORF">E3A20_23390</name>
</gene>
<name>A0A5C6M1B3_9PLAN</name>
<keyword evidence="1" id="KW-0812">Transmembrane</keyword>
<accession>A0A5C6M1B3</accession>
<keyword evidence="3" id="KW-1185">Reference proteome</keyword>
<organism evidence="2 3">
    <name type="scientific">Planctomyces bekefii</name>
    <dbReference type="NCBI Taxonomy" id="1653850"/>
    <lineage>
        <taxon>Bacteria</taxon>
        <taxon>Pseudomonadati</taxon>
        <taxon>Planctomycetota</taxon>
        <taxon>Planctomycetia</taxon>
        <taxon>Planctomycetales</taxon>
        <taxon>Planctomycetaceae</taxon>
        <taxon>Planctomyces</taxon>
    </lineage>
</organism>
<keyword evidence="1" id="KW-0472">Membrane</keyword>
<dbReference type="Proteomes" id="UP000321083">
    <property type="component" value="Unassembled WGS sequence"/>
</dbReference>
<evidence type="ECO:0000313" key="2">
    <source>
        <dbReference type="EMBL" id="TWW08530.1"/>
    </source>
</evidence>
<keyword evidence="1" id="KW-1133">Transmembrane helix</keyword>
<evidence type="ECO:0000256" key="1">
    <source>
        <dbReference type="SAM" id="Phobius"/>
    </source>
</evidence>
<dbReference type="PROSITE" id="PS51257">
    <property type="entry name" value="PROKAR_LIPOPROTEIN"/>
    <property type="match status" value="1"/>
</dbReference>
<comment type="caution">
    <text evidence="2">The sequence shown here is derived from an EMBL/GenBank/DDBJ whole genome shotgun (WGS) entry which is preliminary data.</text>
</comment>
<sequence>MDKNTNIDILALIAMAAGCVAIIASHWFPNDGRKYLWRRDT</sequence>
<evidence type="ECO:0000313" key="3">
    <source>
        <dbReference type="Proteomes" id="UP000321083"/>
    </source>
</evidence>
<reference evidence="2 3" key="1">
    <citation type="submission" date="2019-08" db="EMBL/GenBank/DDBJ databases">
        <title>100 year-old enigma solved: identification of Planctomyces bekefii, the type genus and species of the phylum Planctomycetes.</title>
        <authorList>
            <person name="Svetlana D.N."/>
            <person name="Overmann J."/>
        </authorList>
    </citation>
    <scope>NUCLEOTIDE SEQUENCE [LARGE SCALE GENOMIC DNA]</scope>
    <source>
        <strain evidence="2">Phe10_nw2017</strain>
    </source>
</reference>